<name>A0A381T2J3_9ZZZZ</name>
<dbReference type="PANTHER" id="PTHR30489">
    <property type="entry name" value="LIPOPROTEIN-RELEASING SYSTEM TRANSMEMBRANE PROTEIN LOLE"/>
    <property type="match status" value="1"/>
</dbReference>
<keyword evidence="5 6" id="KW-0472">Membrane</keyword>
<dbReference type="InterPro" id="IPR051447">
    <property type="entry name" value="Lipoprotein-release_system"/>
</dbReference>
<dbReference type="PANTHER" id="PTHR30489:SF0">
    <property type="entry name" value="LIPOPROTEIN-RELEASING SYSTEM TRANSMEMBRANE PROTEIN LOLE"/>
    <property type="match status" value="1"/>
</dbReference>
<evidence type="ECO:0000259" key="7">
    <source>
        <dbReference type="Pfam" id="PF02687"/>
    </source>
</evidence>
<dbReference type="GO" id="GO:0098797">
    <property type="term" value="C:plasma membrane protein complex"/>
    <property type="evidence" value="ECO:0007669"/>
    <property type="project" value="TreeGrafter"/>
</dbReference>
<evidence type="ECO:0000256" key="3">
    <source>
        <dbReference type="ARBA" id="ARBA00022692"/>
    </source>
</evidence>
<feature type="transmembrane region" description="Helical" evidence="6">
    <location>
        <begin position="376"/>
        <end position="397"/>
    </location>
</feature>
<evidence type="ECO:0000256" key="6">
    <source>
        <dbReference type="SAM" id="Phobius"/>
    </source>
</evidence>
<dbReference type="Pfam" id="PF12704">
    <property type="entry name" value="MacB_PCD"/>
    <property type="match status" value="1"/>
</dbReference>
<feature type="domain" description="ABC3 transporter permease C-terminal" evidence="7">
    <location>
        <begin position="278"/>
        <end position="401"/>
    </location>
</feature>
<feature type="transmembrane region" description="Helical" evidence="6">
    <location>
        <begin position="274"/>
        <end position="295"/>
    </location>
</feature>
<evidence type="ECO:0000256" key="5">
    <source>
        <dbReference type="ARBA" id="ARBA00023136"/>
    </source>
</evidence>
<dbReference type="InterPro" id="IPR003838">
    <property type="entry name" value="ABC3_permease_C"/>
</dbReference>
<dbReference type="GO" id="GO:0044874">
    <property type="term" value="P:lipoprotein localization to outer membrane"/>
    <property type="evidence" value="ECO:0007669"/>
    <property type="project" value="TreeGrafter"/>
</dbReference>
<reference evidence="9" key="1">
    <citation type="submission" date="2018-05" db="EMBL/GenBank/DDBJ databases">
        <authorList>
            <person name="Lanie J.A."/>
            <person name="Ng W.-L."/>
            <person name="Kazmierczak K.M."/>
            <person name="Andrzejewski T.M."/>
            <person name="Davidsen T.M."/>
            <person name="Wayne K.J."/>
            <person name="Tettelin H."/>
            <person name="Glass J.I."/>
            <person name="Rusch D."/>
            <person name="Podicherti R."/>
            <person name="Tsui H.-C.T."/>
            <person name="Winkler M.E."/>
        </authorList>
    </citation>
    <scope>NUCLEOTIDE SEQUENCE</scope>
</reference>
<keyword evidence="3 6" id="KW-0812">Transmembrane</keyword>
<accession>A0A381T2J3</accession>
<protein>
    <recommendedName>
        <fullName evidence="10">ABC3 transporter permease protein domain-containing protein</fullName>
    </recommendedName>
</protein>
<evidence type="ECO:0000256" key="1">
    <source>
        <dbReference type="ARBA" id="ARBA00004651"/>
    </source>
</evidence>
<evidence type="ECO:0000256" key="4">
    <source>
        <dbReference type="ARBA" id="ARBA00022989"/>
    </source>
</evidence>
<comment type="subcellular location">
    <subcellularLocation>
        <location evidence="1">Cell membrane</location>
        <topology evidence="1">Multi-pass membrane protein</topology>
    </subcellularLocation>
</comment>
<evidence type="ECO:0000256" key="2">
    <source>
        <dbReference type="ARBA" id="ARBA00022475"/>
    </source>
</evidence>
<evidence type="ECO:0000259" key="8">
    <source>
        <dbReference type="Pfam" id="PF12704"/>
    </source>
</evidence>
<sequence length="410" mass="46218">MSFSLFVAKKFINSNKKKTFINFLSLLSTITLIIGTASMIVVLSVFNGLEEVLKSIYADFDPEIKIENKTKQYFNDLFSEKISTINNVKTISGVLENKGLITLNDNKVVAKIKGVSPSFIEQNRIQKNLVEGEFYFKKNNLDYAVVGRGIKYALAIRSNNNFQNLKVFALKETSKLKPGLLNTGLYESKSLKTSGVFAIENNFDNNFIFTSLDFAQKLFNKKDKVSSYEIKVNNKSTAKKTANQIQQIIGPSFNVLTTEQQRAGLYKILQTEKFVVYLVFALIIILSSFNIFFLLSMMAIEKKKEISVIYALGGKKNQIKKIFIFQGIIIAIKGVLFGTFIGCLICYFQDTFGLISINMSSSIIENYPVKIIYNDVLLVALIVIFISSISSTIPANYASKYENFLDLNKK</sequence>
<dbReference type="Pfam" id="PF02687">
    <property type="entry name" value="FtsX"/>
    <property type="match status" value="1"/>
</dbReference>
<keyword evidence="2" id="KW-1003">Cell membrane</keyword>
<dbReference type="InterPro" id="IPR025857">
    <property type="entry name" value="MacB_PCD"/>
</dbReference>
<gene>
    <name evidence="9" type="ORF">METZ01_LOCUS62768</name>
</gene>
<feature type="domain" description="MacB-like periplasmic core" evidence="8">
    <location>
        <begin position="25"/>
        <end position="248"/>
    </location>
</feature>
<evidence type="ECO:0000313" key="9">
    <source>
        <dbReference type="EMBL" id="SVA09914.1"/>
    </source>
</evidence>
<evidence type="ECO:0008006" key="10">
    <source>
        <dbReference type="Google" id="ProtNLM"/>
    </source>
</evidence>
<dbReference type="EMBL" id="UINC01003867">
    <property type="protein sequence ID" value="SVA09914.1"/>
    <property type="molecule type" value="Genomic_DNA"/>
</dbReference>
<keyword evidence="4 6" id="KW-1133">Transmembrane helix</keyword>
<proteinExistence type="predicted"/>
<organism evidence="9">
    <name type="scientific">marine metagenome</name>
    <dbReference type="NCBI Taxonomy" id="408172"/>
    <lineage>
        <taxon>unclassified sequences</taxon>
        <taxon>metagenomes</taxon>
        <taxon>ecological metagenomes</taxon>
    </lineage>
</organism>
<feature type="transmembrane region" description="Helical" evidence="6">
    <location>
        <begin position="20"/>
        <end position="46"/>
    </location>
</feature>
<dbReference type="AlphaFoldDB" id="A0A381T2J3"/>
<feature type="transmembrane region" description="Helical" evidence="6">
    <location>
        <begin position="322"/>
        <end position="348"/>
    </location>
</feature>